<dbReference type="GO" id="GO:0000045">
    <property type="term" value="P:autophagosome assembly"/>
    <property type="evidence" value="ECO:0007669"/>
    <property type="project" value="TreeGrafter"/>
</dbReference>
<dbReference type="InterPro" id="IPR048941">
    <property type="entry name" value="ATG1-like_MIT2"/>
</dbReference>
<dbReference type="GO" id="GO:0005829">
    <property type="term" value="C:cytosol"/>
    <property type="evidence" value="ECO:0007669"/>
    <property type="project" value="TreeGrafter"/>
</dbReference>
<organism evidence="10 11">
    <name type="scientific">Smittium angustum</name>
    <dbReference type="NCBI Taxonomy" id="133377"/>
    <lineage>
        <taxon>Eukaryota</taxon>
        <taxon>Fungi</taxon>
        <taxon>Fungi incertae sedis</taxon>
        <taxon>Zoopagomycota</taxon>
        <taxon>Kickxellomycotina</taxon>
        <taxon>Harpellomycetes</taxon>
        <taxon>Harpellales</taxon>
        <taxon>Legeriomycetaceae</taxon>
        <taxon>Smittium</taxon>
    </lineage>
</organism>
<dbReference type="GO" id="GO:0005524">
    <property type="term" value="F:ATP binding"/>
    <property type="evidence" value="ECO:0007669"/>
    <property type="project" value="UniProtKB-UniRule"/>
</dbReference>
<keyword evidence="3 7" id="KW-0547">Nucleotide-binding</keyword>
<evidence type="ECO:0000256" key="7">
    <source>
        <dbReference type="PROSITE-ProRule" id="PRU10141"/>
    </source>
</evidence>
<keyword evidence="5 7" id="KW-0067">ATP-binding</keyword>
<comment type="caution">
    <text evidence="10">The sequence shown here is derived from an EMBL/GenBank/DDBJ whole genome shotgun (WGS) entry which is preliminary data.</text>
</comment>
<dbReference type="EMBL" id="MBFU01000437">
    <property type="protein sequence ID" value="PVZ99397.1"/>
    <property type="molecule type" value="Genomic_DNA"/>
</dbReference>
<evidence type="ECO:0000256" key="1">
    <source>
        <dbReference type="ARBA" id="ARBA00012513"/>
    </source>
</evidence>
<dbReference type="GO" id="GO:0034045">
    <property type="term" value="C:phagophore assembly site membrane"/>
    <property type="evidence" value="ECO:0007669"/>
    <property type="project" value="TreeGrafter"/>
</dbReference>
<proteinExistence type="predicted"/>
<dbReference type="Pfam" id="PF12063">
    <property type="entry name" value="ATG1-like_MIT1"/>
    <property type="match status" value="1"/>
</dbReference>
<evidence type="ECO:0000256" key="6">
    <source>
        <dbReference type="ARBA" id="ARBA00030237"/>
    </source>
</evidence>
<dbReference type="InterPro" id="IPR011009">
    <property type="entry name" value="Kinase-like_dom_sf"/>
</dbReference>
<feature type="compositionally biased region" description="Basic and acidic residues" evidence="8">
    <location>
        <begin position="537"/>
        <end position="556"/>
    </location>
</feature>
<dbReference type="Pfam" id="PF00069">
    <property type="entry name" value="Pkinase"/>
    <property type="match status" value="1"/>
</dbReference>
<dbReference type="Pfam" id="PF21127">
    <property type="entry name" value="ATG1-like_MIT2"/>
    <property type="match status" value="1"/>
</dbReference>
<dbReference type="PANTHER" id="PTHR24348:SF22">
    <property type="entry name" value="NON-SPECIFIC SERINE_THREONINE PROTEIN KINASE"/>
    <property type="match status" value="1"/>
</dbReference>
<dbReference type="PROSITE" id="PS50011">
    <property type="entry name" value="PROTEIN_KINASE_DOM"/>
    <property type="match status" value="1"/>
</dbReference>
<feature type="region of interest" description="Disordered" evidence="8">
    <location>
        <begin position="523"/>
        <end position="558"/>
    </location>
</feature>
<feature type="region of interest" description="Disordered" evidence="8">
    <location>
        <begin position="365"/>
        <end position="387"/>
    </location>
</feature>
<protein>
    <recommendedName>
        <fullName evidence="1">non-specific serine/threonine protein kinase</fullName>
        <ecNumber evidence="1">2.7.11.1</ecNumber>
    </recommendedName>
    <alternativeName>
        <fullName evidence="6">Autophagy-related protein 1</fullName>
    </alternativeName>
</protein>
<dbReference type="GO" id="GO:0005776">
    <property type="term" value="C:autophagosome"/>
    <property type="evidence" value="ECO:0007669"/>
    <property type="project" value="TreeGrafter"/>
</dbReference>
<dbReference type="GO" id="GO:0010506">
    <property type="term" value="P:regulation of autophagy"/>
    <property type="evidence" value="ECO:0007669"/>
    <property type="project" value="InterPro"/>
</dbReference>
<evidence type="ECO:0000313" key="10">
    <source>
        <dbReference type="EMBL" id="PVZ99397.1"/>
    </source>
</evidence>
<evidence type="ECO:0000256" key="5">
    <source>
        <dbReference type="ARBA" id="ARBA00022840"/>
    </source>
</evidence>
<dbReference type="SUPFAM" id="SSF56112">
    <property type="entry name" value="Protein kinase-like (PK-like)"/>
    <property type="match status" value="1"/>
</dbReference>
<reference evidence="10 11" key="1">
    <citation type="journal article" date="2018" name="MBio">
        <title>Comparative Genomics Reveals the Core Gene Toolbox for the Fungus-Insect Symbiosis.</title>
        <authorList>
            <person name="Wang Y."/>
            <person name="Stata M."/>
            <person name="Wang W."/>
            <person name="Stajich J.E."/>
            <person name="White M.M."/>
            <person name="Moncalvo J.M."/>
        </authorList>
    </citation>
    <scope>NUCLEOTIDE SEQUENCE [LARGE SCALE GENOMIC DNA]</scope>
    <source>
        <strain evidence="10 11">AUS-126-30</strain>
    </source>
</reference>
<evidence type="ECO:0000259" key="9">
    <source>
        <dbReference type="PROSITE" id="PS50011"/>
    </source>
</evidence>
<accession>A0A2U1J311</accession>
<gene>
    <name evidence="10" type="ORF">BB558_004584</name>
</gene>
<dbReference type="GO" id="GO:0034727">
    <property type="term" value="P:piecemeal microautophagy of the nucleus"/>
    <property type="evidence" value="ECO:0007669"/>
    <property type="project" value="TreeGrafter"/>
</dbReference>
<evidence type="ECO:0000256" key="3">
    <source>
        <dbReference type="ARBA" id="ARBA00022741"/>
    </source>
</evidence>
<dbReference type="Proteomes" id="UP000245591">
    <property type="component" value="Unassembled WGS sequence"/>
</dbReference>
<feature type="compositionally biased region" description="Low complexity" evidence="8">
    <location>
        <begin position="523"/>
        <end position="535"/>
    </location>
</feature>
<sequence length="864" mass="96534">MADQKMKPTIAIGDYLIGNEIGKGSFAKVYKGFNKNTNTIVAVKSVARIKLTKKLLENLEQEINILKASQHLNVVELIDCLKSKNHIHLVMEYCSLGDLSFYIKQRKIYTPMQNDFGGLYDNIVLNLVSQLGSALLYLRKKNNLLLCPPNPSYVMGHSESEGVCPILKIADFGFARSLMTSSLADTLCGSPLYMAPEILGYERYDASADLWSVGAVTYEMCTGKPPFRASNHVELQRKIERANDIIIFPDEVEGNMIRTGGRGINSILKDLVRRLLKRNPEKRISFDDYFSHPALGDILNNQKTDIETEVSRIEKKNNISEFYETTKQNQPPVAGSPKTKEMSSKVSESIPINAFKNLNLGKNDNINFTGDGKPSSVPKPQQKNLLSPKITETEHIHTQNIKKNKEMGLDGSKGQAIDKSSTYEDLGYVDISQKTETSSNNHISTQVSEWVRTSNINQSVHAFAEKEYVVVEKRAVEVNVLADELDSTPHSQDQAKIISNNHGVRPQVLQQLNMLSNSINNAVVSNSSNQNNNDSLHQNETKNEGKKPEEKQKWNRGEPAGSFSFLDSNLHNMFSGRPEYPGEDAAIKQMESLAYKAHAVAWLADMKVSNLQTFDENSKEKVIGEEQYDSKQELLLLLMGTSVDISNADAFSLYLKSLSLLHKAVVCARAYWNKNGNEMEKVGSKSSDTNLKSPNTRPKGTQPSYNLLENKGSASSFPRKSGVAGNFQNTHDISDKVASTAFNNAVQWVRNKFNDCLEKADLLKSISSSKEIDFTQVSVEKILYEKALELSRAAAIKELSWETPLECERAYQLSIWMLSAILEPTAQDPEVSGEDRQIVESFISVVVKRLDSLRDRLMTVSKAM</sequence>
<dbReference type="InterPro" id="IPR045269">
    <property type="entry name" value="Atg1-like"/>
</dbReference>
<dbReference type="InterPro" id="IPR000719">
    <property type="entry name" value="Prot_kinase_dom"/>
</dbReference>
<dbReference type="FunFam" id="3.30.200.20:FF:000042">
    <property type="entry name" value="Aurora kinase A"/>
    <property type="match status" value="1"/>
</dbReference>
<dbReference type="GO" id="GO:0004674">
    <property type="term" value="F:protein serine/threonine kinase activity"/>
    <property type="evidence" value="ECO:0007669"/>
    <property type="project" value="UniProtKB-EC"/>
</dbReference>
<evidence type="ECO:0000256" key="4">
    <source>
        <dbReference type="ARBA" id="ARBA00022777"/>
    </source>
</evidence>
<keyword evidence="11" id="KW-1185">Reference proteome</keyword>
<evidence type="ECO:0000256" key="2">
    <source>
        <dbReference type="ARBA" id="ARBA00022679"/>
    </source>
</evidence>
<dbReference type="SMART" id="SM00220">
    <property type="entry name" value="S_TKc"/>
    <property type="match status" value="1"/>
</dbReference>
<dbReference type="AlphaFoldDB" id="A0A2U1J311"/>
<feature type="region of interest" description="Disordered" evidence="8">
    <location>
        <begin position="678"/>
        <end position="706"/>
    </location>
</feature>
<dbReference type="PROSITE" id="PS00107">
    <property type="entry name" value="PROTEIN_KINASE_ATP"/>
    <property type="match status" value="1"/>
</dbReference>
<keyword evidence="4" id="KW-0418">Kinase</keyword>
<evidence type="ECO:0000313" key="11">
    <source>
        <dbReference type="Proteomes" id="UP000245591"/>
    </source>
</evidence>
<dbReference type="GO" id="GO:0000422">
    <property type="term" value="P:autophagy of mitochondrion"/>
    <property type="evidence" value="ECO:0007669"/>
    <property type="project" value="TreeGrafter"/>
</dbReference>
<feature type="compositionally biased region" description="Polar residues" evidence="8">
    <location>
        <begin position="684"/>
        <end position="706"/>
    </location>
</feature>
<dbReference type="EC" id="2.7.11.1" evidence="1"/>
<dbReference type="GO" id="GO:0061709">
    <property type="term" value="P:reticulophagy"/>
    <property type="evidence" value="ECO:0007669"/>
    <property type="project" value="TreeGrafter"/>
</dbReference>
<keyword evidence="2" id="KW-0808">Transferase</keyword>
<dbReference type="Gene3D" id="1.10.510.10">
    <property type="entry name" value="Transferase(Phosphotransferase) domain 1"/>
    <property type="match status" value="1"/>
</dbReference>
<dbReference type="InterPro" id="IPR017441">
    <property type="entry name" value="Protein_kinase_ATP_BS"/>
</dbReference>
<evidence type="ECO:0000256" key="8">
    <source>
        <dbReference type="SAM" id="MobiDB-lite"/>
    </source>
</evidence>
<name>A0A2U1J311_SMIAN</name>
<dbReference type="InterPro" id="IPR022708">
    <property type="entry name" value="Atg1-like_tMIT"/>
</dbReference>
<feature type="domain" description="Protein kinase" evidence="9">
    <location>
        <begin position="15"/>
        <end position="295"/>
    </location>
</feature>
<dbReference type="GO" id="GO:0042594">
    <property type="term" value="P:response to starvation"/>
    <property type="evidence" value="ECO:0007669"/>
    <property type="project" value="TreeGrafter"/>
</dbReference>
<dbReference type="PANTHER" id="PTHR24348">
    <property type="entry name" value="SERINE/THREONINE-PROTEIN KINASE UNC-51-RELATED"/>
    <property type="match status" value="1"/>
</dbReference>
<feature type="binding site" evidence="7">
    <location>
        <position position="44"/>
    </location>
    <ligand>
        <name>ATP</name>
        <dbReference type="ChEBI" id="CHEBI:30616"/>
    </ligand>
</feature>